<dbReference type="InParanoid" id="J4GXM8"/>
<keyword evidence="3" id="KW-1185">Reference proteome</keyword>
<dbReference type="EMBL" id="HE797430">
    <property type="protein sequence ID" value="CCM06645.1"/>
    <property type="molecule type" value="Genomic_DNA"/>
</dbReference>
<feature type="region of interest" description="Disordered" evidence="1">
    <location>
        <begin position="62"/>
        <end position="82"/>
    </location>
</feature>
<proteinExistence type="predicted"/>
<sequence length="231" mass="25216">MGCKGLCRITTGFQGALTGIGVEDVAPYVKEYFKKSIEAVKGVNKWSGWKVAVSAEPVPSAELHDCNDIDPPPSSVGSQSSISSNESSTLCVESLASSVGSATSHFDAVATRYYLVGRPHFMAPGMVGRDTHGYVAYDPERDIFMFLKNAWRIDLPGIEKEGEMLALLNRKGVKFVPMLACHGDVSNNVRSASMRQFQPQRTVTQTFWKSPVGPVPRQPYVNACPLSPCRR</sequence>
<dbReference type="AlphaFoldDB" id="J4GXM8"/>
<dbReference type="HOGENOM" id="CLU_1199845_0_0_1"/>
<dbReference type="Proteomes" id="UP000006352">
    <property type="component" value="Unassembled WGS sequence"/>
</dbReference>
<dbReference type="RefSeq" id="XP_012185928.1">
    <property type="nucleotide sequence ID" value="XM_012330538.1"/>
</dbReference>
<gene>
    <name evidence="2" type="ORF">FIBRA_08928</name>
</gene>
<protein>
    <submittedName>
        <fullName evidence="2">Uncharacterized protein</fullName>
    </submittedName>
</protein>
<dbReference type="OrthoDB" id="2801804at2759"/>
<evidence type="ECO:0000313" key="3">
    <source>
        <dbReference type="Proteomes" id="UP000006352"/>
    </source>
</evidence>
<name>J4GXM8_9APHY</name>
<organism evidence="2 3">
    <name type="scientific">Fibroporia radiculosa</name>
    <dbReference type="NCBI Taxonomy" id="599839"/>
    <lineage>
        <taxon>Eukaryota</taxon>
        <taxon>Fungi</taxon>
        <taxon>Dikarya</taxon>
        <taxon>Basidiomycota</taxon>
        <taxon>Agaricomycotina</taxon>
        <taxon>Agaricomycetes</taxon>
        <taxon>Polyporales</taxon>
        <taxon>Fibroporiaceae</taxon>
        <taxon>Fibroporia</taxon>
    </lineage>
</organism>
<dbReference type="GeneID" id="24101545"/>
<reference evidence="2 3" key="1">
    <citation type="journal article" date="2012" name="Appl. Environ. Microbiol.">
        <title>Short-read sequencing for genomic analysis of the brown rot fungus Fibroporia radiculosa.</title>
        <authorList>
            <person name="Tang J.D."/>
            <person name="Perkins A.D."/>
            <person name="Sonstegard T.S."/>
            <person name="Schroeder S.G."/>
            <person name="Burgess S.C."/>
            <person name="Diehl S.V."/>
        </authorList>
    </citation>
    <scope>NUCLEOTIDE SEQUENCE [LARGE SCALE GENOMIC DNA]</scope>
    <source>
        <strain evidence="2 3">TFFH 294</strain>
    </source>
</reference>
<evidence type="ECO:0000313" key="2">
    <source>
        <dbReference type="EMBL" id="CCM06645.1"/>
    </source>
</evidence>
<accession>J4GXM8</accession>
<evidence type="ECO:0000256" key="1">
    <source>
        <dbReference type="SAM" id="MobiDB-lite"/>
    </source>
</evidence>